<dbReference type="PANTHER" id="PTHR31113:SF32">
    <property type="entry name" value="UPF0496 PLANT-LIKE PROTEIN"/>
    <property type="match status" value="1"/>
</dbReference>
<dbReference type="STRING" id="29730.A0A0D2NV07"/>
<evidence type="ECO:0000256" key="1">
    <source>
        <dbReference type="ARBA" id="ARBA00004370"/>
    </source>
</evidence>
<keyword evidence="5" id="KW-0472">Membrane</keyword>
<dbReference type="OMA" id="TIHIMAC"/>
<keyword evidence="7" id="KW-1185">Reference proteome</keyword>
<dbReference type="EMBL" id="CM001742">
    <property type="protein sequence ID" value="KJB17823.1"/>
    <property type="molecule type" value="Genomic_DNA"/>
</dbReference>
<proteinExistence type="inferred from homology"/>
<dbReference type="InterPro" id="IPR007749">
    <property type="entry name" value="DUF677"/>
</dbReference>
<evidence type="ECO:0000256" key="5">
    <source>
        <dbReference type="ARBA" id="ARBA00023136"/>
    </source>
</evidence>
<evidence type="ECO:0000313" key="7">
    <source>
        <dbReference type="Proteomes" id="UP000032304"/>
    </source>
</evidence>
<gene>
    <name evidence="6" type="ORF">B456_003G017400</name>
</gene>
<dbReference type="GO" id="GO:0016020">
    <property type="term" value="C:membrane"/>
    <property type="evidence" value="ECO:0007669"/>
    <property type="project" value="UniProtKB-SubCell"/>
</dbReference>
<sequence>MLKLITILFGKGDGSDKLAVGSDLDSLTKKYIGIIEKNLELRTAIDDCLRHTRSNHEIIRSAVKCFGEDFRLEVRTDEKKFFKTLSELKRFKAAEKLFLEESLVPQGAIRGQQESMLGGLRAQNERLDNALTVAIAPAWKWCDGRWKRNVEKVKQQKLTTRMKHNALLHTTTIHIMACVTNLEEKIRSLSKSIHVVLGEEYVLKVAMDDININSKAIRETIENLL</sequence>
<evidence type="ECO:0000256" key="3">
    <source>
        <dbReference type="ARBA" id="ARBA00022692"/>
    </source>
</evidence>
<name>A0A0D2NV07_GOSRA</name>
<dbReference type="Pfam" id="PF05055">
    <property type="entry name" value="DUF677"/>
    <property type="match status" value="1"/>
</dbReference>
<organism evidence="6 7">
    <name type="scientific">Gossypium raimondii</name>
    <name type="common">Peruvian cotton</name>
    <name type="synonym">Gossypium klotzschianum subsp. raimondii</name>
    <dbReference type="NCBI Taxonomy" id="29730"/>
    <lineage>
        <taxon>Eukaryota</taxon>
        <taxon>Viridiplantae</taxon>
        <taxon>Streptophyta</taxon>
        <taxon>Embryophyta</taxon>
        <taxon>Tracheophyta</taxon>
        <taxon>Spermatophyta</taxon>
        <taxon>Magnoliopsida</taxon>
        <taxon>eudicotyledons</taxon>
        <taxon>Gunneridae</taxon>
        <taxon>Pentapetalae</taxon>
        <taxon>rosids</taxon>
        <taxon>malvids</taxon>
        <taxon>Malvales</taxon>
        <taxon>Malvaceae</taxon>
        <taxon>Malvoideae</taxon>
        <taxon>Gossypium</taxon>
    </lineage>
</organism>
<evidence type="ECO:0000256" key="2">
    <source>
        <dbReference type="ARBA" id="ARBA00009074"/>
    </source>
</evidence>
<protein>
    <submittedName>
        <fullName evidence="6">Uncharacterized protein</fullName>
    </submittedName>
</protein>
<dbReference type="Gramene" id="KJB17823">
    <property type="protein sequence ID" value="KJB17823"/>
    <property type="gene ID" value="B456_003G017400"/>
</dbReference>
<comment type="subcellular location">
    <subcellularLocation>
        <location evidence="1">Membrane</location>
    </subcellularLocation>
</comment>
<comment type="similarity">
    <text evidence="2">Belongs to the UPF0496 family.</text>
</comment>
<dbReference type="AlphaFoldDB" id="A0A0D2NV07"/>
<evidence type="ECO:0000313" key="6">
    <source>
        <dbReference type="EMBL" id="KJB17823.1"/>
    </source>
</evidence>
<keyword evidence="4" id="KW-1133">Transmembrane helix</keyword>
<accession>A0A0D2NV07</accession>
<dbReference type="Proteomes" id="UP000032304">
    <property type="component" value="Chromosome 3"/>
</dbReference>
<dbReference type="PANTHER" id="PTHR31113">
    <property type="entry name" value="UPF0496 PROTEIN 3-RELATED"/>
    <property type="match status" value="1"/>
</dbReference>
<reference evidence="6 7" key="1">
    <citation type="journal article" date="2012" name="Nature">
        <title>Repeated polyploidization of Gossypium genomes and the evolution of spinnable cotton fibres.</title>
        <authorList>
            <person name="Paterson A.H."/>
            <person name="Wendel J.F."/>
            <person name="Gundlach H."/>
            <person name="Guo H."/>
            <person name="Jenkins J."/>
            <person name="Jin D."/>
            <person name="Llewellyn D."/>
            <person name="Showmaker K.C."/>
            <person name="Shu S."/>
            <person name="Udall J."/>
            <person name="Yoo M.J."/>
            <person name="Byers R."/>
            <person name="Chen W."/>
            <person name="Doron-Faigenboim A."/>
            <person name="Duke M.V."/>
            <person name="Gong L."/>
            <person name="Grimwood J."/>
            <person name="Grover C."/>
            <person name="Grupp K."/>
            <person name="Hu G."/>
            <person name="Lee T.H."/>
            <person name="Li J."/>
            <person name="Lin L."/>
            <person name="Liu T."/>
            <person name="Marler B.S."/>
            <person name="Page J.T."/>
            <person name="Roberts A.W."/>
            <person name="Romanel E."/>
            <person name="Sanders W.S."/>
            <person name="Szadkowski E."/>
            <person name="Tan X."/>
            <person name="Tang H."/>
            <person name="Xu C."/>
            <person name="Wang J."/>
            <person name="Wang Z."/>
            <person name="Zhang D."/>
            <person name="Zhang L."/>
            <person name="Ashrafi H."/>
            <person name="Bedon F."/>
            <person name="Bowers J.E."/>
            <person name="Brubaker C.L."/>
            <person name="Chee P.W."/>
            <person name="Das S."/>
            <person name="Gingle A.R."/>
            <person name="Haigler C.H."/>
            <person name="Harker D."/>
            <person name="Hoffmann L.V."/>
            <person name="Hovav R."/>
            <person name="Jones D.C."/>
            <person name="Lemke C."/>
            <person name="Mansoor S."/>
            <person name="ur Rahman M."/>
            <person name="Rainville L.N."/>
            <person name="Rambani A."/>
            <person name="Reddy U.K."/>
            <person name="Rong J.K."/>
            <person name="Saranga Y."/>
            <person name="Scheffler B.E."/>
            <person name="Scheffler J.A."/>
            <person name="Stelly D.M."/>
            <person name="Triplett B.A."/>
            <person name="Van Deynze A."/>
            <person name="Vaslin M.F."/>
            <person name="Waghmare V.N."/>
            <person name="Walford S.A."/>
            <person name="Wright R.J."/>
            <person name="Zaki E.A."/>
            <person name="Zhang T."/>
            <person name="Dennis E.S."/>
            <person name="Mayer K.F."/>
            <person name="Peterson D.G."/>
            <person name="Rokhsar D.S."/>
            <person name="Wang X."/>
            <person name="Schmutz J."/>
        </authorList>
    </citation>
    <scope>NUCLEOTIDE SEQUENCE [LARGE SCALE GENOMIC DNA]</scope>
</reference>
<evidence type="ECO:0000256" key="4">
    <source>
        <dbReference type="ARBA" id="ARBA00022989"/>
    </source>
</evidence>
<keyword evidence="3" id="KW-0812">Transmembrane</keyword>